<dbReference type="Pfam" id="PF00439">
    <property type="entry name" value="Bromodomain"/>
    <property type="match status" value="1"/>
</dbReference>
<dbReference type="PANTHER" id="PTHR23069:SF4">
    <property type="entry name" value="ATPASE FAMILY AAA DOMAIN-CONTAINING PROTEIN 2"/>
    <property type="match status" value="1"/>
</dbReference>
<accession>A0A811ZXJ1</accession>
<feature type="region of interest" description="Disordered" evidence="18">
    <location>
        <begin position="1092"/>
        <end position="1143"/>
    </location>
</feature>
<evidence type="ECO:0000256" key="16">
    <source>
        <dbReference type="ARBA" id="ARBA00071858"/>
    </source>
</evidence>
<keyword evidence="4" id="KW-0597">Phosphoprotein</keyword>
<dbReference type="InterPro" id="IPR041569">
    <property type="entry name" value="AAA_lid_3"/>
</dbReference>
<evidence type="ECO:0000256" key="9">
    <source>
        <dbReference type="ARBA" id="ARBA00023015"/>
    </source>
</evidence>
<gene>
    <name evidence="20" type="ORF">NYPRO_LOCUS26701</name>
</gene>
<feature type="compositionally biased region" description="Basic and acidic residues" evidence="18">
    <location>
        <begin position="87"/>
        <end position="98"/>
    </location>
</feature>
<evidence type="ECO:0000256" key="12">
    <source>
        <dbReference type="ARBA" id="ARBA00023159"/>
    </source>
</evidence>
<comment type="caution">
    <text evidence="20">The sequence shown here is derived from an EMBL/GenBank/DDBJ whole genome shotgun (WGS) entry which is preliminary data.</text>
</comment>
<keyword evidence="13" id="KW-0804">Transcription</keyword>
<comment type="catalytic activity">
    <reaction evidence="15">
        <text>ATP + H2O = ADP + phosphate + H(+)</text>
        <dbReference type="Rhea" id="RHEA:13065"/>
        <dbReference type="ChEBI" id="CHEBI:15377"/>
        <dbReference type="ChEBI" id="CHEBI:15378"/>
        <dbReference type="ChEBI" id="CHEBI:30616"/>
        <dbReference type="ChEBI" id="CHEBI:43474"/>
        <dbReference type="ChEBI" id="CHEBI:456216"/>
    </reaction>
</comment>
<dbReference type="InterPro" id="IPR003959">
    <property type="entry name" value="ATPase_AAA_core"/>
</dbReference>
<dbReference type="GO" id="GO:0016887">
    <property type="term" value="F:ATP hydrolysis activity"/>
    <property type="evidence" value="ECO:0007669"/>
    <property type="project" value="InterPro"/>
</dbReference>
<dbReference type="FunFam" id="3.40.50.300:FF:000061">
    <property type="entry name" value="ATPase family, AAA domain-containing 2"/>
    <property type="match status" value="1"/>
</dbReference>
<evidence type="ECO:0000256" key="10">
    <source>
        <dbReference type="ARBA" id="ARBA00023054"/>
    </source>
</evidence>
<keyword evidence="5" id="KW-0547">Nucleotide-binding</keyword>
<keyword evidence="6" id="KW-0378">Hydrolase</keyword>
<evidence type="ECO:0000256" key="13">
    <source>
        <dbReference type="ARBA" id="ARBA00023163"/>
    </source>
</evidence>
<feature type="compositionally biased region" description="Basic and acidic residues" evidence="18">
    <location>
        <begin position="1115"/>
        <end position="1128"/>
    </location>
</feature>
<keyword evidence="21" id="KW-1185">Reference proteome</keyword>
<dbReference type="InterPro" id="IPR045199">
    <property type="entry name" value="ATAD2-like"/>
</dbReference>
<dbReference type="PANTHER" id="PTHR23069">
    <property type="entry name" value="AAA DOMAIN-CONTAINING"/>
    <property type="match status" value="1"/>
</dbReference>
<feature type="region of interest" description="Disordered" evidence="18">
    <location>
        <begin position="1164"/>
        <end position="1219"/>
    </location>
</feature>
<evidence type="ECO:0000313" key="20">
    <source>
        <dbReference type="EMBL" id="CAD7693909.1"/>
    </source>
</evidence>
<keyword evidence="3" id="KW-1017">Isopeptide bond</keyword>
<dbReference type="GO" id="GO:0006334">
    <property type="term" value="P:nucleosome assembly"/>
    <property type="evidence" value="ECO:0007669"/>
    <property type="project" value="TreeGrafter"/>
</dbReference>
<dbReference type="InterPro" id="IPR027417">
    <property type="entry name" value="P-loop_NTPase"/>
</dbReference>
<dbReference type="InterPro" id="IPR001487">
    <property type="entry name" value="Bromodomain"/>
</dbReference>
<dbReference type="SUPFAM" id="SSF47370">
    <property type="entry name" value="Bromodomain"/>
    <property type="match status" value="1"/>
</dbReference>
<dbReference type="InterPro" id="IPR036427">
    <property type="entry name" value="Bromodomain-like_sf"/>
</dbReference>
<feature type="compositionally biased region" description="Basic and acidic residues" evidence="18">
    <location>
        <begin position="112"/>
        <end position="122"/>
    </location>
</feature>
<dbReference type="InterPro" id="IPR003960">
    <property type="entry name" value="ATPase_AAA_CS"/>
</dbReference>
<evidence type="ECO:0000256" key="8">
    <source>
        <dbReference type="ARBA" id="ARBA00022843"/>
    </source>
</evidence>
<dbReference type="PRINTS" id="PR00503">
    <property type="entry name" value="BROMODOMAIN"/>
</dbReference>
<sequence length="1373" mass="156626">MVVLRSSLELHSPSVSSATDPLDLSNEFLSLEQIGRRRLRSARAAEQSAVTVAASGDGSSVKEVETYHRTRASRSLRKNAQNSSDSSFDKNMEITEKHANRRHFTRQSARQQADKKKEECKEDKVIPVTRSLRTRNIVQTKEHLHEENGDIEVRRSCRIRSRYSSVNQSVLFDKLITNTAEAVLQKMDDMKKMRRQRMRELEDLGVFNETEEENLNVYTRGKQKGIQRTDEETTDNQEGSVESSEEGEDQEDDDGEDEDDDDEEDGEEDNQKRYYLRQRKATVYYQAPLEKPRHQRKPNIFYSGPASPARPRYRLSSAGPRSPYCKRMNRRRHAIHSSDSTSSSSSEDEQHFERRRKRSRNRAINRCLPLNFRKDELKGIYKDRMKIGASLADVDPMQLDSSVRFDSVGGLSNHIAALKEMVVFPLLYPEVFEKFKIQPPRGCLFYGPPGTGKTLVARALANECSQGDKRVAFFMRKGADCLSKWVGESERQLRLLFDQAYQMRPSIIFFDEIDGLAPVRSSRQDQIHSSIVSTLLALMDGLDSRGEIVVIGATNRLDSIDPALRRPGRFDREFLFSLPDKDARKEILKIHTRDWNPKPLDIFLEELAENCVGYCGADIKSICSEAALCALRRRYPQIYTTSEKLQLDLSSINISAKDFEVAMQKMIPAAQRAVTSPGQALSTVVKPLLQSTVHKILEALQRVFPHAEIRTNKALDSDISCPLLESDLAYSDDDVPSVYENGISQKSFNKSKENFNFLHLNRNACYQPMSFRPRILIVGEPGFGQGSHLAPAVIHALEKFAVYTLDIPVLFGVSATSPEETCAQMIREAKRTAPSIVYVPHIHLWWEIVGPTLKATFTTLLQNIPSFAPVLLLATSDKPHSALPEEVQELFIRDYGEIFNVQLPGKEERTKFFEDLILKQAAKPPVSKKKAVLQALEVLPVAPPPEPRPLTAEEVKRLEEQEEDTFRELRIFLRNVTHRLAIDKRFRVFTKPVDPDEVPDYVTVIKQPMDLSSVISKIDLHKYLTVKDYLSDIDLICSNALEYNPDRDPGDRLIRHRACALRDTAYAIIKEELDEDFEQLCEEIQESRKKRGCSSSKYAPSYYHVMPKQNSTSAGEKRSDPEQNEKLKTPSTPVACSTPAQLKRKIRKKSKWYLGTITKRRRISQVKDESQNTTDDKVESDTEENQDTSIDHNETGNTGESSVEENEKHQNASESRIELRNSNSSICGIENELEESEKTTACTEVRKDKIVCNGDASGSQIIDISNENEAKEMYILRMTRARRSQVEQQQLISVEKALAILSQPTPSLVVDHERLKNLLKTVVKKSQEYNIFQLENLYAVISQCIYQHRMDYDKTRLIQKMEQEVENFSCSRS</sequence>
<dbReference type="GO" id="GO:0003682">
    <property type="term" value="F:chromatin binding"/>
    <property type="evidence" value="ECO:0007669"/>
    <property type="project" value="TreeGrafter"/>
</dbReference>
<dbReference type="Gene3D" id="1.20.920.10">
    <property type="entry name" value="Bromodomain-like"/>
    <property type="match status" value="1"/>
</dbReference>
<keyword evidence="12" id="KW-0010">Activator</keyword>
<dbReference type="SUPFAM" id="SSF52540">
    <property type="entry name" value="P-loop containing nucleoside triphosphate hydrolases"/>
    <property type="match status" value="2"/>
</dbReference>
<dbReference type="GO" id="GO:0006337">
    <property type="term" value="P:nucleosome disassembly"/>
    <property type="evidence" value="ECO:0007669"/>
    <property type="project" value="TreeGrafter"/>
</dbReference>
<feature type="compositionally biased region" description="Basic and acidic residues" evidence="18">
    <location>
        <begin position="1165"/>
        <end position="1180"/>
    </location>
</feature>
<keyword evidence="9" id="KW-0805">Transcription regulation</keyword>
<dbReference type="CDD" id="cd05528">
    <property type="entry name" value="Bromo_AAA"/>
    <property type="match status" value="1"/>
</dbReference>
<dbReference type="GO" id="GO:0045815">
    <property type="term" value="P:transcription initiation-coupled chromatin remodeling"/>
    <property type="evidence" value="ECO:0007669"/>
    <property type="project" value="TreeGrafter"/>
</dbReference>
<evidence type="ECO:0000256" key="1">
    <source>
        <dbReference type="ARBA" id="ARBA00004123"/>
    </source>
</evidence>
<keyword evidence="7" id="KW-0067">ATP-binding</keyword>
<keyword evidence="10" id="KW-0175">Coiled coil</keyword>
<proteinExistence type="inferred from homology"/>
<dbReference type="Gene3D" id="1.10.8.60">
    <property type="match status" value="1"/>
</dbReference>
<evidence type="ECO:0000256" key="7">
    <source>
        <dbReference type="ARBA" id="ARBA00022840"/>
    </source>
</evidence>
<protein>
    <recommendedName>
        <fullName evidence="16">ATPase family AAA domain-containing protein 2</fullName>
    </recommendedName>
</protein>
<reference evidence="20" key="1">
    <citation type="submission" date="2020-12" db="EMBL/GenBank/DDBJ databases">
        <authorList>
            <consortium name="Molecular Ecology Group"/>
        </authorList>
    </citation>
    <scope>NUCLEOTIDE SEQUENCE</scope>
    <source>
        <strain evidence="20">TBG_1078</strain>
    </source>
</reference>
<evidence type="ECO:0000256" key="6">
    <source>
        <dbReference type="ARBA" id="ARBA00022801"/>
    </source>
</evidence>
<feature type="compositionally biased region" description="Polar residues" evidence="18">
    <location>
        <begin position="1129"/>
        <end position="1140"/>
    </location>
</feature>
<comment type="subcellular location">
    <subcellularLocation>
        <location evidence="1">Nucleus</location>
    </subcellularLocation>
</comment>
<dbReference type="FunFam" id="1.20.920.10:FF:000021">
    <property type="entry name" value="ATPase family AAA domain-containing protein 2"/>
    <property type="match status" value="1"/>
</dbReference>
<evidence type="ECO:0000256" key="4">
    <source>
        <dbReference type="ARBA" id="ARBA00022553"/>
    </source>
</evidence>
<feature type="region of interest" description="Disordered" evidence="18">
    <location>
        <begin position="55"/>
        <end position="122"/>
    </location>
</feature>
<dbReference type="EMBL" id="CAJHUB010000788">
    <property type="protein sequence ID" value="CAD7693909.1"/>
    <property type="molecule type" value="Genomic_DNA"/>
</dbReference>
<evidence type="ECO:0000256" key="3">
    <source>
        <dbReference type="ARBA" id="ARBA00022499"/>
    </source>
</evidence>
<comment type="similarity">
    <text evidence="2">Belongs to the AAA ATPase family.</text>
</comment>
<name>A0A811ZXJ1_NYCPR</name>
<evidence type="ECO:0000256" key="17">
    <source>
        <dbReference type="PROSITE-ProRule" id="PRU00035"/>
    </source>
</evidence>
<dbReference type="CDD" id="cd19517">
    <property type="entry name" value="RecA-like_Yta7-like"/>
    <property type="match status" value="1"/>
</dbReference>
<dbReference type="InterPro" id="IPR003593">
    <property type="entry name" value="AAA+_ATPase"/>
</dbReference>
<dbReference type="Pfam" id="PF00004">
    <property type="entry name" value="AAA"/>
    <property type="match status" value="1"/>
</dbReference>
<evidence type="ECO:0000259" key="19">
    <source>
        <dbReference type="PROSITE" id="PS50014"/>
    </source>
</evidence>
<keyword evidence="8" id="KW-0832">Ubl conjugation</keyword>
<keyword evidence="14" id="KW-0539">Nucleus</keyword>
<feature type="region of interest" description="Disordered" evidence="18">
    <location>
        <begin position="218"/>
        <end position="360"/>
    </location>
</feature>
<evidence type="ECO:0000256" key="15">
    <source>
        <dbReference type="ARBA" id="ARBA00049360"/>
    </source>
</evidence>
<dbReference type="PROSITE" id="PS50014">
    <property type="entry name" value="BROMODOMAIN_2"/>
    <property type="match status" value="1"/>
</dbReference>
<evidence type="ECO:0000256" key="2">
    <source>
        <dbReference type="ARBA" id="ARBA00006914"/>
    </source>
</evidence>
<feature type="domain" description="Bromo" evidence="19">
    <location>
        <begin position="989"/>
        <end position="1044"/>
    </location>
</feature>
<dbReference type="FunFam" id="1.10.8.60:FF:000016">
    <property type="entry name" value="ATPase family AAA domain-containing protein 2B"/>
    <property type="match status" value="1"/>
</dbReference>
<dbReference type="PROSITE" id="PS00674">
    <property type="entry name" value="AAA"/>
    <property type="match status" value="1"/>
</dbReference>
<dbReference type="FunFam" id="3.40.50.300:FF:000734">
    <property type="entry name" value="ATPase family, AAA domain containing 2"/>
    <property type="match status" value="1"/>
</dbReference>
<evidence type="ECO:0000256" key="11">
    <source>
        <dbReference type="ARBA" id="ARBA00023117"/>
    </source>
</evidence>
<evidence type="ECO:0000256" key="5">
    <source>
        <dbReference type="ARBA" id="ARBA00022741"/>
    </source>
</evidence>
<dbReference type="GO" id="GO:0005654">
    <property type="term" value="C:nucleoplasm"/>
    <property type="evidence" value="ECO:0007669"/>
    <property type="project" value="UniProtKB-ARBA"/>
</dbReference>
<dbReference type="Pfam" id="PF17862">
    <property type="entry name" value="AAA_lid_3"/>
    <property type="match status" value="1"/>
</dbReference>
<evidence type="ECO:0000256" key="14">
    <source>
        <dbReference type="ARBA" id="ARBA00023242"/>
    </source>
</evidence>
<feature type="compositionally biased region" description="Acidic residues" evidence="18">
    <location>
        <begin position="243"/>
        <end position="268"/>
    </location>
</feature>
<evidence type="ECO:0000313" key="21">
    <source>
        <dbReference type="Proteomes" id="UP000645828"/>
    </source>
</evidence>
<dbReference type="GO" id="GO:0005524">
    <property type="term" value="F:ATP binding"/>
    <property type="evidence" value="ECO:0007669"/>
    <property type="project" value="UniProtKB-KW"/>
</dbReference>
<evidence type="ECO:0000256" key="18">
    <source>
        <dbReference type="SAM" id="MobiDB-lite"/>
    </source>
</evidence>
<keyword evidence="11 17" id="KW-0103">Bromodomain</keyword>
<dbReference type="SMART" id="SM00297">
    <property type="entry name" value="BROMO"/>
    <property type="match status" value="1"/>
</dbReference>
<dbReference type="Gene3D" id="3.40.50.300">
    <property type="entry name" value="P-loop containing nucleotide triphosphate hydrolases"/>
    <property type="match status" value="2"/>
</dbReference>
<dbReference type="SMART" id="SM00382">
    <property type="entry name" value="AAA"/>
    <property type="match status" value="1"/>
</dbReference>
<dbReference type="Proteomes" id="UP000645828">
    <property type="component" value="Unassembled WGS sequence"/>
</dbReference>
<dbReference type="GO" id="GO:0042393">
    <property type="term" value="F:histone binding"/>
    <property type="evidence" value="ECO:0007669"/>
    <property type="project" value="TreeGrafter"/>
</dbReference>
<organism evidence="20 21">
    <name type="scientific">Nyctereutes procyonoides</name>
    <name type="common">Raccoon dog</name>
    <name type="synonym">Canis procyonoides</name>
    <dbReference type="NCBI Taxonomy" id="34880"/>
    <lineage>
        <taxon>Eukaryota</taxon>
        <taxon>Metazoa</taxon>
        <taxon>Chordata</taxon>
        <taxon>Craniata</taxon>
        <taxon>Vertebrata</taxon>
        <taxon>Euteleostomi</taxon>
        <taxon>Mammalia</taxon>
        <taxon>Eutheria</taxon>
        <taxon>Laurasiatheria</taxon>
        <taxon>Carnivora</taxon>
        <taxon>Caniformia</taxon>
        <taxon>Canidae</taxon>
        <taxon>Nyctereutes</taxon>
    </lineage>
</organism>
<feature type="compositionally biased region" description="Basic and acidic residues" evidence="18">
    <location>
        <begin position="1205"/>
        <end position="1219"/>
    </location>
</feature>